<gene>
    <name evidence="2" type="ORF">Cba03nite_27950</name>
</gene>
<reference evidence="2 3" key="1">
    <citation type="submission" date="2021-01" db="EMBL/GenBank/DDBJ databases">
        <title>Whole genome shotgun sequence of Catellatospora bangladeshensis NBRC 107357.</title>
        <authorList>
            <person name="Komaki H."/>
            <person name="Tamura T."/>
        </authorList>
    </citation>
    <scope>NUCLEOTIDE SEQUENCE [LARGE SCALE GENOMIC DNA]</scope>
    <source>
        <strain evidence="2 3">NBRC 107357</strain>
    </source>
</reference>
<dbReference type="EMBL" id="BONF01000014">
    <property type="protein sequence ID" value="GIF81446.1"/>
    <property type="molecule type" value="Genomic_DNA"/>
</dbReference>
<name>A0A8J3NJG8_9ACTN</name>
<dbReference type="AlphaFoldDB" id="A0A8J3NJG8"/>
<sequence length="74" mass="7188">MPSSRSASRIRSAGDGATAISSVYSSSAGSSPSGVISSSSVTAPTPGLVIGLTVLGNPAARDACVDDKLLTASY</sequence>
<keyword evidence="3" id="KW-1185">Reference proteome</keyword>
<accession>A0A8J3NJG8</accession>
<proteinExistence type="predicted"/>
<evidence type="ECO:0000313" key="3">
    <source>
        <dbReference type="Proteomes" id="UP000601223"/>
    </source>
</evidence>
<evidence type="ECO:0000313" key="2">
    <source>
        <dbReference type="EMBL" id="GIF81446.1"/>
    </source>
</evidence>
<protein>
    <submittedName>
        <fullName evidence="2">Uncharacterized protein</fullName>
    </submittedName>
</protein>
<organism evidence="2 3">
    <name type="scientific">Catellatospora bangladeshensis</name>
    <dbReference type="NCBI Taxonomy" id="310355"/>
    <lineage>
        <taxon>Bacteria</taxon>
        <taxon>Bacillati</taxon>
        <taxon>Actinomycetota</taxon>
        <taxon>Actinomycetes</taxon>
        <taxon>Micromonosporales</taxon>
        <taxon>Micromonosporaceae</taxon>
        <taxon>Catellatospora</taxon>
    </lineage>
</organism>
<feature type="region of interest" description="Disordered" evidence="1">
    <location>
        <begin position="23"/>
        <end position="44"/>
    </location>
</feature>
<comment type="caution">
    <text evidence="2">The sequence shown here is derived from an EMBL/GenBank/DDBJ whole genome shotgun (WGS) entry which is preliminary data.</text>
</comment>
<evidence type="ECO:0000256" key="1">
    <source>
        <dbReference type="SAM" id="MobiDB-lite"/>
    </source>
</evidence>
<dbReference type="Proteomes" id="UP000601223">
    <property type="component" value="Unassembled WGS sequence"/>
</dbReference>